<organism evidence="2 3">
    <name type="scientific">Tannerella forsythia</name>
    <name type="common">Bacteroides forsythus</name>
    <dbReference type="NCBI Taxonomy" id="28112"/>
    <lineage>
        <taxon>Bacteria</taxon>
        <taxon>Pseudomonadati</taxon>
        <taxon>Bacteroidota</taxon>
        <taxon>Bacteroidia</taxon>
        <taxon>Bacteroidales</taxon>
        <taxon>Tannerellaceae</taxon>
        <taxon>Tannerella</taxon>
    </lineage>
</organism>
<keyword evidence="1" id="KW-0812">Transmembrane</keyword>
<keyword evidence="1" id="KW-1133">Transmembrane helix</keyword>
<evidence type="ECO:0008006" key="4">
    <source>
        <dbReference type="Google" id="ProtNLM"/>
    </source>
</evidence>
<dbReference type="PROSITE" id="PS51257">
    <property type="entry name" value="PROKAR_LIPOPROTEIN"/>
    <property type="match status" value="1"/>
</dbReference>
<dbReference type="EMBL" id="NSLJ01000004">
    <property type="protein sequence ID" value="PDP44683.1"/>
    <property type="molecule type" value="Genomic_DNA"/>
</dbReference>
<feature type="transmembrane region" description="Helical" evidence="1">
    <location>
        <begin position="12"/>
        <end position="34"/>
    </location>
</feature>
<evidence type="ECO:0000313" key="2">
    <source>
        <dbReference type="EMBL" id="PDP44683.1"/>
    </source>
</evidence>
<protein>
    <recommendedName>
        <fullName evidence="4">Lipoprotein</fullName>
    </recommendedName>
</protein>
<accession>A0A2A6EA44</accession>
<dbReference type="AlphaFoldDB" id="A0A2A6EA44"/>
<evidence type="ECO:0000313" key="3">
    <source>
        <dbReference type="Proteomes" id="UP000219259"/>
    </source>
</evidence>
<sequence length="83" mass="9316">MKTRVKIKEMVLISFGTIILVVACMIFVGCVVFIAVKQPIAFMGALISGAGFFMILGDLIETLYELYKERNQKEKDEKVAIKI</sequence>
<dbReference type="RefSeq" id="WP_097530840.1">
    <property type="nucleotide sequence ID" value="NZ_NSLJ01000004.1"/>
</dbReference>
<name>A0A2A6EA44_TANFO</name>
<gene>
    <name evidence="2" type="ORF">CLI86_02055</name>
</gene>
<feature type="transmembrane region" description="Helical" evidence="1">
    <location>
        <begin position="40"/>
        <end position="60"/>
    </location>
</feature>
<dbReference type="Proteomes" id="UP000219259">
    <property type="component" value="Unassembled WGS sequence"/>
</dbReference>
<evidence type="ECO:0000256" key="1">
    <source>
        <dbReference type="SAM" id="Phobius"/>
    </source>
</evidence>
<keyword evidence="1" id="KW-0472">Membrane</keyword>
<comment type="caution">
    <text evidence="2">The sequence shown here is derived from an EMBL/GenBank/DDBJ whole genome shotgun (WGS) entry which is preliminary data.</text>
</comment>
<reference evidence="2 3" key="1">
    <citation type="submission" date="2017-09" db="EMBL/GenBank/DDBJ databases">
        <title>Phase variable restriction modification systems are present in the genome sequences of periodontal pathogens Prevotella intermedia, Tannerella forsythia and Porphyromonas gingivalis.</title>
        <authorList>
            <person name="Haigh R.D."/>
            <person name="Crawford L."/>
            <person name="Ralph J."/>
            <person name="Wanford J."/>
            <person name="Vartoukian S.R."/>
            <person name="Hijazib K."/>
            <person name="Wade W."/>
            <person name="Oggioni M.R."/>
        </authorList>
    </citation>
    <scope>NUCLEOTIDE SEQUENCE [LARGE SCALE GENOMIC DNA]</scope>
    <source>
        <strain evidence="2 3">WW11663</strain>
    </source>
</reference>
<proteinExistence type="predicted"/>